<sequence>MQERSELFEMTGSVETIIFRNEKNGYTILEIDNGQEIVTAVGTMPWVSVGEALHIVGAWVKHPSFGTQFKVEAFEQSKPSGSAAILKYLSSGALKGIGATMAKRIVECFGENALEVIEKEPERLTTIKGITRAKAKKISDEFNQQHGIRDIMAYLSKYGIGPEEAVRIWKFYGPACMDLLQEDPYRLCEDGIGVDFERVDSIAAMLERPQDDHCRLRAGVIYVLKHNLNNGHTCIPADKLGATAAHMLGVDPALISSVIDELKQEQTLDSRTFHGRDYLFLPKMCRSEIYIASRILMMLRYPPQEIVGIDACMKEIERDSALEYAEKQKQAIRQALSKGLLILTGGPGTGKTTTLNAIIQILERKGEKVLLAAPTGRAAKRMSELTGKEAKTIHRLLQVEWDENDRPVFAKNEKNLLDCDALVLDELSMVDVNLFDALLRALPLGCRLVLVGDCDQLPSVGAGNVLGDLIASGLLPVVQLDEIFRQSLQSLIVTNAHKIVAGQMPELNIRSNDFFFLPCGNVQELSRLIVDLAAVRLPKSYGYSPLTDIQVLAPGRKGEVGTNELNKQLQAAINPPAKEKKEITLNGILFREGDKVMQIKNDYNLMWTKLDGTTGEGVFNGDLGILCGIDRQASLLTVQMDDRIVGYEFEIAGELELAYAMTVHKSQGSEFPAVVIPMFPGPSQLYYRNLLYTAITRAKNLLVLAGVRATIEKMVENDRKTKRYSGLYYFLTESEGQSQNEIVF</sequence>
<keyword evidence="3" id="KW-0238">DNA-binding</keyword>
<keyword evidence="3" id="KW-0378">Hydrolase</keyword>
<dbReference type="Pfam" id="PF13245">
    <property type="entry name" value="AAA_19"/>
    <property type="match status" value="1"/>
</dbReference>
<dbReference type="Pfam" id="PF14520">
    <property type="entry name" value="HHH_5"/>
    <property type="match status" value="1"/>
</dbReference>
<dbReference type="EMBL" id="QLYR01000005">
    <property type="protein sequence ID" value="RAQ28512.1"/>
    <property type="molecule type" value="Genomic_DNA"/>
</dbReference>
<dbReference type="InterPro" id="IPR003593">
    <property type="entry name" value="AAA+_ATPase"/>
</dbReference>
<dbReference type="Pfam" id="PF18335">
    <property type="entry name" value="SH3_13"/>
    <property type="match status" value="1"/>
</dbReference>
<dbReference type="PANTHER" id="PTHR43788:SF6">
    <property type="entry name" value="DNA HELICASE B"/>
    <property type="match status" value="1"/>
</dbReference>
<dbReference type="Gene3D" id="3.40.50.300">
    <property type="entry name" value="P-loop containing nucleotide triphosphate hydrolases"/>
    <property type="match status" value="2"/>
</dbReference>
<dbReference type="SUPFAM" id="SSF52540">
    <property type="entry name" value="P-loop containing nucleoside triphosphate hydrolases"/>
    <property type="match status" value="1"/>
</dbReference>
<dbReference type="PANTHER" id="PTHR43788">
    <property type="entry name" value="DNA2/NAM7 HELICASE FAMILY MEMBER"/>
    <property type="match status" value="1"/>
</dbReference>
<dbReference type="GO" id="GO:0009338">
    <property type="term" value="C:exodeoxyribonuclease V complex"/>
    <property type="evidence" value="ECO:0007669"/>
    <property type="project" value="TreeGrafter"/>
</dbReference>
<keyword evidence="6" id="KW-1185">Reference proteome</keyword>
<keyword evidence="2 3" id="KW-0067">ATP-binding</keyword>
<dbReference type="InterPro" id="IPR010994">
    <property type="entry name" value="RuvA_2-like"/>
</dbReference>
<evidence type="ECO:0000256" key="1">
    <source>
        <dbReference type="ARBA" id="ARBA00022741"/>
    </source>
</evidence>
<comment type="catalytic activity">
    <reaction evidence="3">
        <text>ATP + H2O = ADP + phosphate + H(+)</text>
        <dbReference type="Rhea" id="RHEA:13065"/>
        <dbReference type="ChEBI" id="CHEBI:15377"/>
        <dbReference type="ChEBI" id="CHEBI:15378"/>
        <dbReference type="ChEBI" id="CHEBI:30616"/>
        <dbReference type="ChEBI" id="CHEBI:43474"/>
        <dbReference type="ChEBI" id="CHEBI:456216"/>
        <dbReference type="EC" id="5.6.2.3"/>
    </reaction>
</comment>
<dbReference type="Gene3D" id="1.10.150.20">
    <property type="entry name" value="5' to 3' exonuclease, C-terminal subdomain"/>
    <property type="match status" value="1"/>
</dbReference>
<dbReference type="InterPro" id="IPR006345">
    <property type="entry name" value="RecD2"/>
</dbReference>
<dbReference type="Pfam" id="PF13538">
    <property type="entry name" value="UvrD_C_2"/>
    <property type="match status" value="1"/>
</dbReference>
<evidence type="ECO:0000256" key="3">
    <source>
        <dbReference type="HAMAP-Rule" id="MF_01488"/>
    </source>
</evidence>
<dbReference type="GO" id="GO:0006310">
    <property type="term" value="P:DNA recombination"/>
    <property type="evidence" value="ECO:0007669"/>
    <property type="project" value="InterPro"/>
</dbReference>
<dbReference type="GO" id="GO:0005524">
    <property type="term" value="F:ATP binding"/>
    <property type="evidence" value="ECO:0007669"/>
    <property type="project" value="UniProtKB-UniRule"/>
</dbReference>
<dbReference type="InterPro" id="IPR027417">
    <property type="entry name" value="P-loop_NTPase"/>
</dbReference>
<gene>
    <name evidence="3" type="primary">recD2</name>
    <name evidence="5" type="ORF">DPQ25_09320</name>
</gene>
<dbReference type="AlphaFoldDB" id="A0A328UBL2"/>
<feature type="domain" description="AAA+ ATPase" evidence="4">
    <location>
        <begin position="337"/>
        <end position="488"/>
    </location>
</feature>
<reference evidence="5 6" key="1">
    <citation type="submission" date="2018-06" db="EMBL/GenBank/DDBJ databases">
        <title>Noncontiguous genome sequence of Ruminococcaceae bacterium ASD2818.</title>
        <authorList>
            <person name="Chaplin A.V."/>
            <person name="Sokolova S.R."/>
            <person name="Kochetkova T.O."/>
            <person name="Goltsov A.Y."/>
            <person name="Trofimov D.Y."/>
            <person name="Efimov B.A."/>
        </authorList>
    </citation>
    <scope>NUCLEOTIDE SEQUENCE [LARGE SCALE GENOMIC DNA]</scope>
    <source>
        <strain evidence="5 6">ASD2818</strain>
    </source>
</reference>
<dbReference type="CDD" id="cd17933">
    <property type="entry name" value="DEXSc_RecD-like"/>
    <property type="match status" value="1"/>
</dbReference>
<comment type="caution">
    <text evidence="5">The sequence shown here is derived from an EMBL/GenBank/DDBJ whole genome shotgun (WGS) entry which is preliminary data.</text>
</comment>
<comment type="function">
    <text evidence="3">DNA-dependent ATPase and ATP-dependent 5'-3' DNA helicase. Has no activity on blunt DNA or DNA with 3'-overhangs, requires at least 10 bases of 5'-ssDNA for helicase activity.</text>
</comment>
<accession>A0A328UBL2</accession>
<dbReference type="NCBIfam" id="TIGR01448">
    <property type="entry name" value="recD_rel"/>
    <property type="match status" value="1"/>
</dbReference>
<dbReference type="InterPro" id="IPR055446">
    <property type="entry name" value="RecD2_N_OB"/>
</dbReference>
<dbReference type="HAMAP" id="MF_01488">
    <property type="entry name" value="RecD2"/>
    <property type="match status" value="1"/>
</dbReference>
<dbReference type="SMART" id="SM00382">
    <property type="entry name" value="AAA"/>
    <property type="match status" value="1"/>
</dbReference>
<dbReference type="Pfam" id="PF14490">
    <property type="entry name" value="HHH_RecD2"/>
    <property type="match status" value="1"/>
</dbReference>
<dbReference type="CDD" id="cd18809">
    <property type="entry name" value="SF1_C_RecD"/>
    <property type="match status" value="1"/>
</dbReference>
<feature type="binding site" evidence="3">
    <location>
        <begin position="348"/>
        <end position="352"/>
    </location>
    <ligand>
        <name>ATP</name>
        <dbReference type="ChEBI" id="CHEBI:30616"/>
    </ligand>
</feature>
<dbReference type="InterPro" id="IPR029493">
    <property type="entry name" value="RecD2-like_HHH"/>
</dbReference>
<name>A0A328UBL2_9FIRM</name>
<comment type="similarity">
    <text evidence="3">Belongs to the RecD family. RecD2 subfamily.</text>
</comment>
<evidence type="ECO:0000313" key="5">
    <source>
        <dbReference type="EMBL" id="RAQ28512.1"/>
    </source>
</evidence>
<dbReference type="EC" id="5.6.2.3" evidence="3"/>
<dbReference type="SUPFAM" id="SSF47781">
    <property type="entry name" value="RuvA domain 2-like"/>
    <property type="match status" value="1"/>
</dbReference>
<keyword evidence="3" id="KW-0413">Isomerase</keyword>
<dbReference type="InterPro" id="IPR041451">
    <property type="entry name" value="RecD2_SH13"/>
</dbReference>
<evidence type="ECO:0000313" key="6">
    <source>
        <dbReference type="Proteomes" id="UP000249377"/>
    </source>
</evidence>
<dbReference type="RefSeq" id="WP_112332895.1">
    <property type="nucleotide sequence ID" value="NZ_QLYR01000005.1"/>
</dbReference>
<dbReference type="GO" id="GO:0017116">
    <property type="term" value="F:single-stranded DNA helicase activity"/>
    <property type="evidence" value="ECO:0007669"/>
    <property type="project" value="TreeGrafter"/>
</dbReference>
<dbReference type="GO" id="GO:0043139">
    <property type="term" value="F:5'-3' DNA helicase activity"/>
    <property type="evidence" value="ECO:0007669"/>
    <property type="project" value="UniProtKB-UniRule"/>
</dbReference>
<organism evidence="5 6">
    <name type="scientific">Hydrogeniiclostridium mannosilyticum</name>
    <dbReference type="NCBI Taxonomy" id="2764322"/>
    <lineage>
        <taxon>Bacteria</taxon>
        <taxon>Bacillati</taxon>
        <taxon>Bacillota</taxon>
        <taxon>Clostridia</taxon>
        <taxon>Eubacteriales</taxon>
        <taxon>Acutalibacteraceae</taxon>
        <taxon>Hydrogeniiclostridium</taxon>
    </lineage>
</organism>
<protein>
    <recommendedName>
        <fullName evidence="3">ATP-dependent RecD2 DNA helicase</fullName>
        <ecNumber evidence="3">5.6.2.3</ecNumber>
    </recommendedName>
    <alternativeName>
        <fullName evidence="3">DNA 5'-3' helicase subunit RecD2</fullName>
    </alternativeName>
</protein>
<keyword evidence="1 3" id="KW-0547">Nucleotide-binding</keyword>
<dbReference type="InterPro" id="IPR027785">
    <property type="entry name" value="UvrD-like_helicase_C"/>
</dbReference>
<dbReference type="GO" id="GO:0003677">
    <property type="term" value="F:DNA binding"/>
    <property type="evidence" value="ECO:0007669"/>
    <property type="project" value="UniProtKB-UniRule"/>
</dbReference>
<evidence type="ECO:0000259" key="4">
    <source>
        <dbReference type="SMART" id="SM00382"/>
    </source>
</evidence>
<dbReference type="Gene3D" id="1.10.10.2220">
    <property type="match status" value="1"/>
</dbReference>
<dbReference type="Proteomes" id="UP000249377">
    <property type="component" value="Unassembled WGS sequence"/>
</dbReference>
<dbReference type="InterPro" id="IPR050534">
    <property type="entry name" value="Coronavir_polyprotein_1ab"/>
</dbReference>
<dbReference type="Gene3D" id="2.30.30.940">
    <property type="match status" value="1"/>
</dbReference>
<dbReference type="Pfam" id="PF23139">
    <property type="entry name" value="OB_YrrC"/>
    <property type="match status" value="1"/>
</dbReference>
<proteinExistence type="inferred from homology"/>
<keyword evidence="3 5" id="KW-0347">Helicase</keyword>
<dbReference type="GO" id="GO:0016887">
    <property type="term" value="F:ATP hydrolysis activity"/>
    <property type="evidence" value="ECO:0007669"/>
    <property type="project" value="RHEA"/>
</dbReference>
<evidence type="ECO:0000256" key="2">
    <source>
        <dbReference type="ARBA" id="ARBA00022840"/>
    </source>
</evidence>